<evidence type="ECO:0000313" key="9">
    <source>
        <dbReference type="EMBL" id="AOZ11144.1"/>
    </source>
</evidence>
<dbReference type="Pfam" id="PF02586">
    <property type="entry name" value="SRAP"/>
    <property type="match status" value="1"/>
</dbReference>
<geneLocation type="plasmid" evidence="9 10">
    <name>unnamed1</name>
</geneLocation>
<dbReference type="EMBL" id="CP017756">
    <property type="protein sequence ID" value="AOZ11144.1"/>
    <property type="molecule type" value="Genomic_DNA"/>
</dbReference>
<dbReference type="InterPro" id="IPR036590">
    <property type="entry name" value="SRAP-like"/>
</dbReference>
<dbReference type="InterPro" id="IPR003738">
    <property type="entry name" value="SRAP"/>
</dbReference>
<name>A0ABM6FGS0_9BURK</name>
<proteinExistence type="inferred from homology"/>
<dbReference type="PANTHER" id="PTHR13604:SF0">
    <property type="entry name" value="ABASIC SITE PROCESSING PROTEIN HMCES"/>
    <property type="match status" value="1"/>
</dbReference>
<keyword evidence="9" id="KW-0614">Plasmid</keyword>
<dbReference type="Gene3D" id="3.90.1680.10">
    <property type="entry name" value="SOS response associated peptidase-like"/>
    <property type="match status" value="1"/>
</dbReference>
<evidence type="ECO:0000313" key="10">
    <source>
        <dbReference type="Proteomes" id="UP000177515"/>
    </source>
</evidence>
<organism evidence="9 10">
    <name type="scientific">Cupriavidus malaysiensis</name>
    <dbReference type="NCBI Taxonomy" id="367825"/>
    <lineage>
        <taxon>Bacteria</taxon>
        <taxon>Pseudomonadati</taxon>
        <taxon>Pseudomonadota</taxon>
        <taxon>Betaproteobacteria</taxon>
        <taxon>Burkholderiales</taxon>
        <taxon>Burkholderiaceae</taxon>
        <taxon>Cupriavidus</taxon>
    </lineage>
</organism>
<dbReference type="RefSeq" id="WP_071073733.1">
    <property type="nucleotide sequence ID" value="NZ_CP017756.1"/>
</dbReference>
<sequence>MCYSALVRTEHRKFEREFGVQVSLRQYYEMFWRAAEHSNWLRIPKAMREEFASPASEEEQLIAQLIVKANADQARIFEAELFQQKTRLTTAERALAEKPTKKAESDRRISTDKIARAQRNLTDLQRTELLPRDARIFPGHFAPVIIERDGQRHLVPMRYQCRLPGWTGADERKRPGTYNARRDNLRNAWRNLYGYQHGVMVATGFYENVARHRAEHRELAPGEPEGNVVLEFKPEPEQDMLVACLWSYTKDEEGEGGFFSFAAITDEPPPEVSAAGHDRCIVPIKREHLDAWLRPDPTDFNAIGAILDDRAPMYFGHRLAA</sequence>
<evidence type="ECO:0000256" key="5">
    <source>
        <dbReference type="ARBA" id="ARBA00023124"/>
    </source>
</evidence>
<keyword evidence="10" id="KW-1185">Reference proteome</keyword>
<keyword evidence="4 8" id="KW-0378">Hydrolase</keyword>
<evidence type="ECO:0000256" key="2">
    <source>
        <dbReference type="ARBA" id="ARBA00022670"/>
    </source>
</evidence>
<evidence type="ECO:0000256" key="8">
    <source>
        <dbReference type="RuleBase" id="RU364100"/>
    </source>
</evidence>
<evidence type="ECO:0000256" key="7">
    <source>
        <dbReference type="ARBA" id="ARBA00023239"/>
    </source>
</evidence>
<dbReference type="SUPFAM" id="SSF143081">
    <property type="entry name" value="BB1717-like"/>
    <property type="match status" value="1"/>
</dbReference>
<reference evidence="9 10" key="1">
    <citation type="submission" date="2016-10" db="EMBL/GenBank/DDBJ databases">
        <title>Complete genome sequences of three Cupriavidus strains isolated from various Malaysian environments.</title>
        <authorList>
            <person name="Abdullah A.A.-A."/>
            <person name="Shafie N.A.H."/>
            <person name="Lau N.S."/>
        </authorList>
    </citation>
    <scope>NUCLEOTIDE SEQUENCE [LARGE SCALE GENOMIC DNA]</scope>
    <source>
        <strain evidence="9 10">USMAA1020</strain>
        <plasmid evidence="9 10">unnamed1</plasmid>
    </source>
</reference>
<dbReference type="EC" id="3.4.-.-" evidence="8"/>
<keyword evidence="7" id="KW-0456">Lyase</keyword>
<dbReference type="PANTHER" id="PTHR13604">
    <property type="entry name" value="DC12-RELATED"/>
    <property type="match status" value="1"/>
</dbReference>
<keyword evidence="5" id="KW-0190">Covalent protein-DNA linkage</keyword>
<comment type="similarity">
    <text evidence="1 8">Belongs to the SOS response-associated peptidase family.</text>
</comment>
<evidence type="ECO:0000256" key="4">
    <source>
        <dbReference type="ARBA" id="ARBA00022801"/>
    </source>
</evidence>
<evidence type="ECO:0000256" key="3">
    <source>
        <dbReference type="ARBA" id="ARBA00022763"/>
    </source>
</evidence>
<dbReference type="Proteomes" id="UP000177515">
    <property type="component" value="Plasmid unnamed1"/>
</dbReference>
<gene>
    <name evidence="9" type="ORF">BKK80_34890</name>
</gene>
<keyword evidence="3" id="KW-0227">DNA damage</keyword>
<evidence type="ECO:0000256" key="1">
    <source>
        <dbReference type="ARBA" id="ARBA00008136"/>
    </source>
</evidence>
<keyword evidence="2 8" id="KW-0645">Protease</keyword>
<accession>A0ABM6FGS0</accession>
<evidence type="ECO:0000256" key="6">
    <source>
        <dbReference type="ARBA" id="ARBA00023125"/>
    </source>
</evidence>
<keyword evidence="6" id="KW-0238">DNA-binding</keyword>
<protein>
    <recommendedName>
        <fullName evidence="8">Abasic site processing protein</fullName>
        <ecNumber evidence="8">3.4.-.-</ecNumber>
    </recommendedName>
</protein>